<keyword evidence="1" id="KW-0805">Transcription regulation</keyword>
<dbReference type="PANTHER" id="PTHR30055:SF234">
    <property type="entry name" value="HTH-TYPE TRANSCRIPTIONAL REGULATOR BETI"/>
    <property type="match status" value="1"/>
</dbReference>
<name>A0A0W8FXA3_9ZZZZ</name>
<dbReference type="InterPro" id="IPR009057">
    <property type="entry name" value="Homeodomain-like_sf"/>
</dbReference>
<dbReference type="EMBL" id="LNQE01000677">
    <property type="protein sequence ID" value="KUG25468.1"/>
    <property type="molecule type" value="Genomic_DNA"/>
</dbReference>
<evidence type="ECO:0000313" key="5">
    <source>
        <dbReference type="EMBL" id="KUG25468.1"/>
    </source>
</evidence>
<sequence length="203" mass="23287">MKELSESLKILEFCETHFMHYGFHKTTMEEIAKELRISKKTIYKHFSSKDDLVRAVFIRIRNDLASQIEATINGSGDTMIKLYKISRLFSNRIAAISDNWLNDLRLYAPDVWREVEEFRTNMMQKNMLILVGQGKAEGLIIDYPNTIIMGVLISAIQGVVNPNFVLHNNISLHEAGELTLEIVFSGISTKKGRKLFKQYKSGN</sequence>
<keyword evidence="3" id="KW-0804">Transcription</keyword>
<dbReference type="InterPro" id="IPR001647">
    <property type="entry name" value="HTH_TetR"/>
</dbReference>
<feature type="domain" description="HTH tetR-type" evidence="4">
    <location>
        <begin position="4"/>
        <end position="64"/>
    </location>
</feature>
<dbReference type="SUPFAM" id="SSF46689">
    <property type="entry name" value="Homeodomain-like"/>
    <property type="match status" value="1"/>
</dbReference>
<evidence type="ECO:0000256" key="2">
    <source>
        <dbReference type="ARBA" id="ARBA00023125"/>
    </source>
</evidence>
<evidence type="ECO:0000256" key="1">
    <source>
        <dbReference type="ARBA" id="ARBA00023015"/>
    </source>
</evidence>
<protein>
    <submittedName>
        <fullName evidence="5">Transcriptional regulator, tetr family</fullName>
    </submittedName>
</protein>
<evidence type="ECO:0000259" key="4">
    <source>
        <dbReference type="PROSITE" id="PS50977"/>
    </source>
</evidence>
<dbReference type="PRINTS" id="PR00455">
    <property type="entry name" value="HTHTETR"/>
</dbReference>
<dbReference type="PANTHER" id="PTHR30055">
    <property type="entry name" value="HTH-TYPE TRANSCRIPTIONAL REGULATOR RUTR"/>
    <property type="match status" value="1"/>
</dbReference>
<gene>
    <name evidence="5" type="ORF">ASZ90_004703</name>
</gene>
<dbReference type="GO" id="GO:0000976">
    <property type="term" value="F:transcription cis-regulatory region binding"/>
    <property type="evidence" value="ECO:0007669"/>
    <property type="project" value="TreeGrafter"/>
</dbReference>
<dbReference type="AlphaFoldDB" id="A0A0W8FXA3"/>
<dbReference type="Pfam" id="PF00440">
    <property type="entry name" value="TetR_N"/>
    <property type="match status" value="1"/>
</dbReference>
<dbReference type="Gene3D" id="1.10.357.10">
    <property type="entry name" value="Tetracycline Repressor, domain 2"/>
    <property type="match status" value="1"/>
</dbReference>
<keyword evidence="2" id="KW-0238">DNA-binding</keyword>
<dbReference type="Gene3D" id="1.10.10.60">
    <property type="entry name" value="Homeodomain-like"/>
    <property type="match status" value="1"/>
</dbReference>
<evidence type="ECO:0000256" key="3">
    <source>
        <dbReference type="ARBA" id="ARBA00023163"/>
    </source>
</evidence>
<dbReference type="PROSITE" id="PS50977">
    <property type="entry name" value="HTH_TETR_2"/>
    <property type="match status" value="1"/>
</dbReference>
<accession>A0A0W8FXA3</accession>
<organism evidence="5">
    <name type="scientific">hydrocarbon metagenome</name>
    <dbReference type="NCBI Taxonomy" id="938273"/>
    <lineage>
        <taxon>unclassified sequences</taxon>
        <taxon>metagenomes</taxon>
        <taxon>ecological metagenomes</taxon>
    </lineage>
</organism>
<reference evidence="5" key="1">
    <citation type="journal article" date="2015" name="Proc. Natl. Acad. Sci. U.S.A.">
        <title>Networks of energetic and metabolic interactions define dynamics in microbial communities.</title>
        <authorList>
            <person name="Embree M."/>
            <person name="Liu J.K."/>
            <person name="Al-Bassam M.M."/>
            <person name="Zengler K."/>
        </authorList>
    </citation>
    <scope>NUCLEOTIDE SEQUENCE</scope>
</reference>
<dbReference type="GO" id="GO:0003700">
    <property type="term" value="F:DNA-binding transcription factor activity"/>
    <property type="evidence" value="ECO:0007669"/>
    <property type="project" value="TreeGrafter"/>
</dbReference>
<dbReference type="InterPro" id="IPR050109">
    <property type="entry name" value="HTH-type_TetR-like_transc_reg"/>
</dbReference>
<proteinExistence type="predicted"/>
<comment type="caution">
    <text evidence="5">The sequence shown here is derived from an EMBL/GenBank/DDBJ whole genome shotgun (WGS) entry which is preliminary data.</text>
</comment>